<dbReference type="InterPro" id="IPR054169">
    <property type="entry name" value="GlgB_N"/>
</dbReference>
<dbReference type="PANTHER" id="PTHR43651:SF3">
    <property type="entry name" value="1,4-ALPHA-GLUCAN-BRANCHING ENZYME"/>
    <property type="match status" value="1"/>
</dbReference>
<dbReference type="InterPro" id="IPR014756">
    <property type="entry name" value="Ig_E-set"/>
</dbReference>
<dbReference type="NCBIfam" id="NF008967">
    <property type="entry name" value="PRK12313.1"/>
    <property type="match status" value="1"/>
</dbReference>
<accession>A0A502GF82</accession>
<dbReference type="OrthoDB" id="9800174at2"/>
<protein>
    <recommendedName>
        <fullName evidence="10">1,4-alpha-glucan branching enzyme GlgB</fullName>
        <ecNumber evidence="10">2.4.1.18</ecNumber>
    </recommendedName>
    <alternativeName>
        <fullName evidence="10">1,4-alpha-D-glucan:1,4-alpha-D-glucan 6-glucosyl-transferase</fullName>
    </alternativeName>
    <alternativeName>
        <fullName evidence="10">Alpha-(1-&gt;4)-glucan branching enzyme</fullName>
    </alternativeName>
    <alternativeName>
        <fullName evidence="10">Glycogen branching enzyme</fullName>
        <shortName evidence="10">BE</shortName>
    </alternativeName>
</protein>
<evidence type="ECO:0000256" key="5">
    <source>
        <dbReference type="ARBA" id="ARBA00022600"/>
    </source>
</evidence>
<evidence type="ECO:0000256" key="11">
    <source>
        <dbReference type="PIRSR" id="PIRSR000463-1"/>
    </source>
</evidence>
<dbReference type="GO" id="GO:0043169">
    <property type="term" value="F:cation binding"/>
    <property type="evidence" value="ECO:0007669"/>
    <property type="project" value="InterPro"/>
</dbReference>
<dbReference type="Gene3D" id="3.20.20.80">
    <property type="entry name" value="Glycosidases"/>
    <property type="match status" value="1"/>
</dbReference>
<dbReference type="GO" id="GO:0004553">
    <property type="term" value="F:hydrolase activity, hydrolyzing O-glycosyl compounds"/>
    <property type="evidence" value="ECO:0007669"/>
    <property type="project" value="InterPro"/>
</dbReference>
<dbReference type="InterPro" id="IPR044143">
    <property type="entry name" value="GlgB_N_E_set_prok"/>
</dbReference>
<evidence type="ECO:0000256" key="9">
    <source>
        <dbReference type="ARBA" id="ARBA00023277"/>
    </source>
</evidence>
<organism evidence="13 14">
    <name type="scientific">Muricoccus nepalensis</name>
    <dbReference type="NCBI Taxonomy" id="1854500"/>
    <lineage>
        <taxon>Bacteria</taxon>
        <taxon>Pseudomonadati</taxon>
        <taxon>Pseudomonadota</taxon>
        <taxon>Alphaproteobacteria</taxon>
        <taxon>Acetobacterales</taxon>
        <taxon>Roseomonadaceae</taxon>
        <taxon>Muricoccus</taxon>
    </lineage>
</organism>
<keyword evidence="9 10" id="KW-0119">Carbohydrate metabolism</keyword>
<gene>
    <name evidence="10 13" type="primary">glgB</name>
    <name evidence="13" type="ORF">EAH89_03205</name>
</gene>
<evidence type="ECO:0000256" key="7">
    <source>
        <dbReference type="ARBA" id="ARBA00022679"/>
    </source>
</evidence>
<keyword evidence="6 10" id="KW-0328">Glycosyltransferase</keyword>
<dbReference type="SUPFAM" id="SSF81296">
    <property type="entry name" value="E set domains"/>
    <property type="match status" value="1"/>
</dbReference>
<dbReference type="Pfam" id="PF02806">
    <property type="entry name" value="Alpha-amylase_C"/>
    <property type="match status" value="1"/>
</dbReference>
<dbReference type="InterPro" id="IPR004193">
    <property type="entry name" value="Glyco_hydro_13_N"/>
</dbReference>
<dbReference type="PANTHER" id="PTHR43651">
    <property type="entry name" value="1,4-ALPHA-GLUCAN-BRANCHING ENZYME"/>
    <property type="match status" value="1"/>
</dbReference>
<dbReference type="GO" id="GO:0005978">
    <property type="term" value="P:glycogen biosynthetic process"/>
    <property type="evidence" value="ECO:0007669"/>
    <property type="project" value="UniProtKB-UniRule"/>
</dbReference>
<dbReference type="Gene3D" id="2.60.40.10">
    <property type="entry name" value="Immunoglobulins"/>
    <property type="match status" value="1"/>
</dbReference>
<evidence type="ECO:0000256" key="6">
    <source>
        <dbReference type="ARBA" id="ARBA00022676"/>
    </source>
</evidence>
<keyword evidence="8 10" id="KW-0320">Glycogen biosynthesis</keyword>
<comment type="similarity">
    <text evidence="4 10">Belongs to the glycosyl hydrolase 13 family. GlgB subfamily.</text>
</comment>
<comment type="subunit">
    <text evidence="10">Monomer.</text>
</comment>
<dbReference type="UniPathway" id="UPA00164"/>
<dbReference type="EMBL" id="RCZP01000002">
    <property type="protein sequence ID" value="TPG60401.1"/>
    <property type="molecule type" value="Genomic_DNA"/>
</dbReference>
<comment type="catalytic activity">
    <reaction evidence="1 10">
        <text>Transfers a segment of a (1-&gt;4)-alpha-D-glucan chain to a primary hydroxy group in a similar glucan chain.</text>
        <dbReference type="EC" id="2.4.1.18"/>
    </reaction>
</comment>
<dbReference type="CDD" id="cd02855">
    <property type="entry name" value="E_set_GBE_prok_N"/>
    <property type="match status" value="1"/>
</dbReference>
<dbReference type="HAMAP" id="MF_00685">
    <property type="entry name" value="GlgB"/>
    <property type="match status" value="1"/>
</dbReference>
<dbReference type="InterPro" id="IPR037439">
    <property type="entry name" value="Branching_enzy"/>
</dbReference>
<keyword evidence="5 10" id="KW-0321">Glycogen metabolism</keyword>
<reference evidence="13 14" key="1">
    <citation type="journal article" date="2019" name="Environ. Microbiol.">
        <title>Species interactions and distinct microbial communities in high Arctic permafrost affected cryosols are associated with the CH4 and CO2 gas fluxes.</title>
        <authorList>
            <person name="Altshuler I."/>
            <person name="Hamel J."/>
            <person name="Turney S."/>
            <person name="Magnuson E."/>
            <person name="Levesque R."/>
            <person name="Greer C."/>
            <person name="Whyte L.G."/>
        </authorList>
    </citation>
    <scope>NUCLEOTIDE SEQUENCE [LARGE SCALE GENOMIC DNA]</scope>
    <source>
        <strain evidence="13 14">S9.3B</strain>
    </source>
</reference>
<dbReference type="NCBIfam" id="TIGR01515">
    <property type="entry name" value="branching_enzym"/>
    <property type="match status" value="1"/>
</dbReference>
<dbReference type="SMART" id="SM00642">
    <property type="entry name" value="Aamy"/>
    <property type="match status" value="1"/>
</dbReference>
<keyword evidence="7 10" id="KW-0808">Transferase</keyword>
<dbReference type="EC" id="2.4.1.18" evidence="10"/>
<dbReference type="SUPFAM" id="SSF51011">
    <property type="entry name" value="Glycosyl hydrolase domain"/>
    <property type="match status" value="1"/>
</dbReference>
<feature type="active site" description="Nucleophile" evidence="10 11">
    <location>
        <position position="398"/>
    </location>
</feature>
<name>A0A502GF82_9PROT</name>
<feature type="domain" description="Glycosyl hydrolase family 13 catalytic" evidence="12">
    <location>
        <begin position="241"/>
        <end position="608"/>
    </location>
</feature>
<dbReference type="Gene3D" id="2.60.40.1180">
    <property type="entry name" value="Golgi alpha-mannosidase II"/>
    <property type="match status" value="1"/>
</dbReference>
<comment type="caution">
    <text evidence="13">The sequence shown here is derived from an EMBL/GenBank/DDBJ whole genome shotgun (WGS) entry which is preliminary data.</text>
</comment>
<dbReference type="NCBIfam" id="NF003811">
    <property type="entry name" value="PRK05402.1"/>
    <property type="match status" value="1"/>
</dbReference>
<comment type="pathway">
    <text evidence="3 10">Glycan biosynthesis; glycogen biosynthesis.</text>
</comment>
<dbReference type="InterPro" id="IPR006047">
    <property type="entry name" value="GH13_cat_dom"/>
</dbReference>
<evidence type="ECO:0000256" key="3">
    <source>
        <dbReference type="ARBA" id="ARBA00004964"/>
    </source>
</evidence>
<dbReference type="GO" id="GO:0005829">
    <property type="term" value="C:cytosol"/>
    <property type="evidence" value="ECO:0007669"/>
    <property type="project" value="TreeGrafter"/>
</dbReference>
<evidence type="ECO:0000256" key="8">
    <source>
        <dbReference type="ARBA" id="ARBA00023056"/>
    </source>
</evidence>
<dbReference type="Pfam" id="PF00128">
    <property type="entry name" value="Alpha-amylase"/>
    <property type="match status" value="1"/>
</dbReference>
<keyword evidence="14" id="KW-1185">Reference proteome</keyword>
<dbReference type="Pfam" id="PF22019">
    <property type="entry name" value="GlgB_N"/>
    <property type="match status" value="1"/>
</dbReference>
<evidence type="ECO:0000259" key="12">
    <source>
        <dbReference type="SMART" id="SM00642"/>
    </source>
</evidence>
<dbReference type="SUPFAM" id="SSF51445">
    <property type="entry name" value="(Trans)glycosidases"/>
    <property type="match status" value="1"/>
</dbReference>
<evidence type="ECO:0000256" key="4">
    <source>
        <dbReference type="ARBA" id="ARBA00009000"/>
    </source>
</evidence>
<dbReference type="PIRSF" id="PIRSF000463">
    <property type="entry name" value="GlgB"/>
    <property type="match status" value="1"/>
</dbReference>
<evidence type="ECO:0000256" key="2">
    <source>
        <dbReference type="ARBA" id="ARBA00002953"/>
    </source>
</evidence>
<proteinExistence type="inferred from homology"/>
<evidence type="ECO:0000313" key="14">
    <source>
        <dbReference type="Proteomes" id="UP000317078"/>
    </source>
</evidence>
<feature type="active site" description="Proton donor" evidence="10 11">
    <location>
        <position position="451"/>
    </location>
</feature>
<dbReference type="InterPro" id="IPR006048">
    <property type="entry name" value="A-amylase/branching_C"/>
</dbReference>
<dbReference type="InterPro" id="IPR013780">
    <property type="entry name" value="Glyco_hydro_b"/>
</dbReference>
<dbReference type="FunFam" id="2.60.40.10:FF:000169">
    <property type="entry name" value="1,4-alpha-glucan branching enzyme GlgB"/>
    <property type="match status" value="1"/>
</dbReference>
<sequence length="716" mass="78574">MQAALDPALQAIAEGRHGDPFAVLGRHGGVVRTFQPGALGVEAVPGGGAPVALRQVHDSGLFEGDVPPGPYTLRVTWLGGVQETEDPYAFGPLLGDMDIYLFGEGRHHEMGRVFGARAMAVDGVPGVRFAVWAPNARRVSVVGGFNSWDGRRHPMRLRGASGIWEIFVPRLAPGEHYKYEILGPHGGVLPLKADPVAAAAELAPGTASIVGNPSPYAWRDGAWMEDRGATQAVSAPISIYEVHPGSWWRADDGHAGDWDNLASRLVPYVKGMGFTHVELLPIMEHPFGGSWGYQPLGLFAPTARFGTPEGFARFVEACHEAGIGVILDWVPAHFPSDAFGLAQFDGTALYEHADPREGFHKDWNTLIYNFGRTEVRGFLIASALHWLEYYHVDGLRVDAVASMLYRDYSRNAGEWVPNVFGGRENLEAVAFLKELNEAVRQRCPGAVMIAEESTAWPGVSKPVSDGGLGFHYKWNMGWMHDTLHYMEEDPINRRWHHGEMTFGLVYAFSENFVLPLSHDEVVHGKGSLLGKMRGDDWQKRANLRAYLAFMWTHPGKKLLFMGIELAQPTEWNHDGQLPWHLLDDPRHRGVQELVRDLNRSYRALPALHQRDADPQGFAWVVGDDNTNSVFAFLRLGADGSPALVVCNMTPVPRLNYRIGVPRGGYWREVLNTDAGHYGGSGVGNFGGVEATGEASHGQPASLMLSLPPLATLILAP</sequence>
<dbReference type="CDD" id="cd11322">
    <property type="entry name" value="AmyAc_Glg_BE"/>
    <property type="match status" value="1"/>
</dbReference>
<evidence type="ECO:0000256" key="10">
    <source>
        <dbReference type="HAMAP-Rule" id="MF_00685"/>
    </source>
</evidence>
<dbReference type="InterPro" id="IPR017853">
    <property type="entry name" value="GH"/>
</dbReference>
<dbReference type="FunFam" id="3.20.20.80:FF:000003">
    <property type="entry name" value="1,4-alpha-glucan branching enzyme GlgB"/>
    <property type="match status" value="1"/>
</dbReference>
<evidence type="ECO:0000313" key="13">
    <source>
        <dbReference type="EMBL" id="TPG60401.1"/>
    </source>
</evidence>
<evidence type="ECO:0000256" key="1">
    <source>
        <dbReference type="ARBA" id="ARBA00000826"/>
    </source>
</evidence>
<comment type="function">
    <text evidence="2 10">Catalyzes the formation of the alpha-1,6-glucosidic linkages in glycogen by scission of a 1,4-alpha-linked oligosaccharide from growing alpha-1,4-glucan chains and the subsequent attachment of the oligosaccharide to the alpha-1,6 position.</text>
</comment>
<dbReference type="InterPro" id="IPR006407">
    <property type="entry name" value="GlgB"/>
</dbReference>
<dbReference type="AlphaFoldDB" id="A0A502GF82"/>
<dbReference type="GO" id="GO:0003844">
    <property type="term" value="F:1,4-alpha-glucan branching enzyme activity"/>
    <property type="evidence" value="ECO:0007669"/>
    <property type="project" value="UniProtKB-UniRule"/>
</dbReference>
<dbReference type="InterPro" id="IPR013783">
    <property type="entry name" value="Ig-like_fold"/>
</dbReference>
<dbReference type="Pfam" id="PF02922">
    <property type="entry name" value="CBM_48"/>
    <property type="match status" value="1"/>
</dbReference>
<dbReference type="Proteomes" id="UP000317078">
    <property type="component" value="Unassembled WGS sequence"/>
</dbReference>
<dbReference type="FunFam" id="2.60.40.1180:FF:000002">
    <property type="entry name" value="1,4-alpha-glucan branching enzyme GlgB"/>
    <property type="match status" value="1"/>
</dbReference>